<evidence type="ECO:0000256" key="1">
    <source>
        <dbReference type="ARBA" id="ARBA00005568"/>
    </source>
</evidence>
<dbReference type="GO" id="GO:0005737">
    <property type="term" value="C:cytoplasm"/>
    <property type="evidence" value="ECO:0007669"/>
    <property type="project" value="TreeGrafter"/>
</dbReference>
<dbReference type="GO" id="GO:0016832">
    <property type="term" value="F:aldehyde-lyase activity"/>
    <property type="evidence" value="ECO:0007669"/>
    <property type="project" value="TreeGrafter"/>
</dbReference>
<feature type="domain" description="HpcH/HpaI aldolase/citrate lyase" evidence="4">
    <location>
        <begin position="9"/>
        <end position="149"/>
    </location>
</feature>
<dbReference type="PANTHER" id="PTHR30502:SF0">
    <property type="entry name" value="PHOSPHOENOLPYRUVATE CARBOXYLASE FAMILY PROTEIN"/>
    <property type="match status" value="1"/>
</dbReference>
<name>A0A2M9G271_9PROT</name>
<evidence type="ECO:0000256" key="3">
    <source>
        <dbReference type="ARBA" id="ARBA00023239"/>
    </source>
</evidence>
<dbReference type="PANTHER" id="PTHR30502">
    <property type="entry name" value="2-KETO-3-DEOXY-L-RHAMNONATE ALDOLASE"/>
    <property type="match status" value="1"/>
</dbReference>
<dbReference type="OrthoDB" id="278846at2"/>
<evidence type="ECO:0000313" key="6">
    <source>
        <dbReference type="Proteomes" id="UP000229498"/>
    </source>
</evidence>
<dbReference type="Gene3D" id="3.20.20.60">
    <property type="entry name" value="Phosphoenolpyruvate-binding domains"/>
    <property type="match status" value="2"/>
</dbReference>
<sequence>MIRLMVIPESPEMAAAAARGGVDRIFVDLERSGKFERQGGGTWISEHGVEEIARYRRAAPDATLLVRLDPWPSVAAADIERVLDQGADMLMLPMITTPGEVGALCRLVAGRAPVVPLIETVASADRLPEICAIEGVGEIFIGLNDLHRQRGDRFMFEPLADGAVERLGRIALEHGLSFGFGGMARIGRGDLPAEWILGEHVRLGSTAVILSRSFKATAGADFDWGREVGRIRDCERDLAARTPAAAERDRQRIARRIAELAAAQRAAG</sequence>
<dbReference type="InterPro" id="IPR050251">
    <property type="entry name" value="HpcH-HpaI_aldolase"/>
</dbReference>
<organism evidence="5 6">
    <name type="scientific">Minwuia thermotolerans</name>
    <dbReference type="NCBI Taxonomy" id="2056226"/>
    <lineage>
        <taxon>Bacteria</taxon>
        <taxon>Pseudomonadati</taxon>
        <taxon>Pseudomonadota</taxon>
        <taxon>Alphaproteobacteria</taxon>
        <taxon>Minwuiales</taxon>
        <taxon>Minwuiaceae</taxon>
        <taxon>Minwuia</taxon>
    </lineage>
</organism>
<dbReference type="RefSeq" id="WP_109793099.1">
    <property type="nucleotide sequence ID" value="NZ_PHIG01000031.1"/>
</dbReference>
<gene>
    <name evidence="5" type="ORF">CVT23_08565</name>
</gene>
<dbReference type="AlphaFoldDB" id="A0A2M9G271"/>
<keyword evidence="2" id="KW-0479">Metal-binding</keyword>
<reference evidence="5 6" key="1">
    <citation type="submission" date="2017-11" db="EMBL/GenBank/DDBJ databases">
        <title>Draft genome sequence of Rhizobiales bacterium SY3-13.</title>
        <authorList>
            <person name="Sun C."/>
        </authorList>
    </citation>
    <scope>NUCLEOTIDE SEQUENCE [LARGE SCALE GENOMIC DNA]</scope>
    <source>
        <strain evidence="5 6">SY3-13</strain>
    </source>
</reference>
<keyword evidence="3" id="KW-0456">Lyase</keyword>
<comment type="similarity">
    <text evidence="1">Belongs to the HpcH/HpaI aldolase family.</text>
</comment>
<dbReference type="Proteomes" id="UP000229498">
    <property type="component" value="Unassembled WGS sequence"/>
</dbReference>
<dbReference type="InterPro" id="IPR015813">
    <property type="entry name" value="Pyrv/PenolPyrv_kinase-like_dom"/>
</dbReference>
<dbReference type="InterPro" id="IPR005000">
    <property type="entry name" value="Aldolase/citrate-lyase_domain"/>
</dbReference>
<keyword evidence="6" id="KW-1185">Reference proteome</keyword>
<dbReference type="SUPFAM" id="SSF51621">
    <property type="entry name" value="Phosphoenolpyruvate/pyruvate domain"/>
    <property type="match status" value="1"/>
</dbReference>
<dbReference type="GO" id="GO:0046872">
    <property type="term" value="F:metal ion binding"/>
    <property type="evidence" value="ECO:0007669"/>
    <property type="project" value="UniProtKB-KW"/>
</dbReference>
<evidence type="ECO:0000259" key="4">
    <source>
        <dbReference type="Pfam" id="PF03328"/>
    </source>
</evidence>
<evidence type="ECO:0000313" key="5">
    <source>
        <dbReference type="EMBL" id="PJK29822.1"/>
    </source>
</evidence>
<evidence type="ECO:0000256" key="2">
    <source>
        <dbReference type="ARBA" id="ARBA00022723"/>
    </source>
</evidence>
<dbReference type="InterPro" id="IPR040442">
    <property type="entry name" value="Pyrv_kinase-like_dom_sf"/>
</dbReference>
<comment type="caution">
    <text evidence="5">The sequence shown here is derived from an EMBL/GenBank/DDBJ whole genome shotgun (WGS) entry which is preliminary data.</text>
</comment>
<protein>
    <submittedName>
        <fullName evidence="5">Aldolase</fullName>
    </submittedName>
</protein>
<dbReference type="EMBL" id="PHIG01000031">
    <property type="protein sequence ID" value="PJK29822.1"/>
    <property type="molecule type" value="Genomic_DNA"/>
</dbReference>
<proteinExistence type="inferred from homology"/>
<accession>A0A2M9G271</accession>
<dbReference type="Pfam" id="PF03328">
    <property type="entry name" value="HpcH_HpaI"/>
    <property type="match status" value="1"/>
</dbReference>